<keyword evidence="3" id="KW-0378">Hydrolase</keyword>
<feature type="compositionally biased region" description="Polar residues" evidence="4">
    <location>
        <begin position="330"/>
        <end position="341"/>
    </location>
</feature>
<evidence type="ECO:0000313" key="6">
    <source>
        <dbReference type="EMBL" id="GMN22864.1"/>
    </source>
</evidence>
<evidence type="ECO:0000256" key="4">
    <source>
        <dbReference type="SAM" id="MobiDB-lite"/>
    </source>
</evidence>
<organism evidence="6 7">
    <name type="scientific">Ficus carica</name>
    <name type="common">Common fig</name>
    <dbReference type="NCBI Taxonomy" id="3494"/>
    <lineage>
        <taxon>Eukaryota</taxon>
        <taxon>Viridiplantae</taxon>
        <taxon>Streptophyta</taxon>
        <taxon>Embryophyta</taxon>
        <taxon>Tracheophyta</taxon>
        <taxon>Spermatophyta</taxon>
        <taxon>Magnoliopsida</taxon>
        <taxon>eudicotyledons</taxon>
        <taxon>Gunneridae</taxon>
        <taxon>Pentapetalae</taxon>
        <taxon>rosids</taxon>
        <taxon>fabids</taxon>
        <taxon>Rosales</taxon>
        <taxon>Moraceae</taxon>
        <taxon>Ficeae</taxon>
        <taxon>Ficus</taxon>
    </lineage>
</organism>
<dbReference type="PANTHER" id="PTHR48449:SF1">
    <property type="entry name" value="DUF1985 DOMAIN-CONTAINING PROTEIN"/>
    <property type="match status" value="1"/>
</dbReference>
<evidence type="ECO:0000259" key="5">
    <source>
        <dbReference type="Pfam" id="PF02902"/>
    </source>
</evidence>
<reference evidence="6" key="1">
    <citation type="submission" date="2023-07" db="EMBL/GenBank/DDBJ databases">
        <title>draft genome sequence of fig (Ficus carica).</title>
        <authorList>
            <person name="Takahashi T."/>
            <person name="Nishimura K."/>
        </authorList>
    </citation>
    <scope>NUCLEOTIDE SEQUENCE</scope>
</reference>
<dbReference type="GO" id="GO:0006508">
    <property type="term" value="P:proteolysis"/>
    <property type="evidence" value="ECO:0007669"/>
    <property type="project" value="UniProtKB-KW"/>
</dbReference>
<dbReference type="Pfam" id="PF02902">
    <property type="entry name" value="Peptidase_C48"/>
    <property type="match status" value="1"/>
</dbReference>
<dbReference type="SUPFAM" id="SSF54001">
    <property type="entry name" value="Cysteine proteinases"/>
    <property type="match status" value="1"/>
</dbReference>
<feature type="domain" description="Ubiquitin-like protease family profile" evidence="5">
    <location>
        <begin position="556"/>
        <end position="700"/>
    </location>
</feature>
<dbReference type="EMBL" id="BTGU01001419">
    <property type="protein sequence ID" value="GMN22864.1"/>
    <property type="molecule type" value="Genomic_DNA"/>
</dbReference>
<dbReference type="InterPro" id="IPR003653">
    <property type="entry name" value="Peptidase_C48_C"/>
</dbReference>
<dbReference type="Proteomes" id="UP001187192">
    <property type="component" value="Unassembled WGS sequence"/>
</dbReference>
<evidence type="ECO:0000256" key="1">
    <source>
        <dbReference type="ARBA" id="ARBA00005234"/>
    </source>
</evidence>
<feature type="region of interest" description="Disordered" evidence="4">
    <location>
        <begin position="416"/>
        <end position="440"/>
    </location>
</feature>
<keyword evidence="2" id="KW-0645">Protease</keyword>
<evidence type="ECO:0000256" key="2">
    <source>
        <dbReference type="ARBA" id="ARBA00022670"/>
    </source>
</evidence>
<dbReference type="InterPro" id="IPR038765">
    <property type="entry name" value="Papain-like_cys_pep_sf"/>
</dbReference>
<accession>A0AA87Z032</accession>
<dbReference type="PANTHER" id="PTHR48449">
    <property type="entry name" value="DUF1985 DOMAIN-CONTAINING PROTEIN"/>
    <property type="match status" value="1"/>
</dbReference>
<sequence>MARGRSSLASSPRPVQRRRYLEPSETESENDSETVSRTPPRPNDNMPPQSLALITPVLDAPPPTFHLKLDKMNFKCKTTTKCLLSNAVEVVTKALKDYPRAPLMKKIWAVAGGEDDTQIADGLVQIVDDLDRCRTFPWGRRSFHYLLIHVQKLNIAEKSANAFEKKKTTWACPGFILPLMLLPFECIPALTPKFATVQKDVIEPVPRICHWKTNFKKKKAPTLEDVLQRVGDTKDIRSILTPTPREQQTAYMQSFVPDDDESDVIIDQWMMILENELSSIFWENVWYADLEGRRNFLRLHVSTEEVQREDLTEVENIQHENVRCEESRPQHASSPMGQSRSMPFHSPLADESMRPQASHLVDDPRVLHKLKVLEEKIEKMDREVKSQYSQLEKIVIERLDKMMNIIERLVPQQSTWAGNGSRGGDRVTSEGVGFENGRDVNVMASGNEDVGLENDGGFENDRDGDVNIDNTELNVLYYHSPISSNDCANEEDVSEHMEEATYGLRRRQHKYFDIINQNAVVLDEVFGQLLVGNSYACDAMDDYLRKYISGEVPKMGKSWKGTKALYFPFNVGEKENLQNKHLPGGKHWVTVKVDLVELELVVFYCNIGCYNEIQMDKFMKPLQKMIPLMLRESGFVNDMISHINTPWPYRRPCDHPQNISGDCAVYAIKYIEFDMKGIKLNMINDDMIEFYRKKMAIEIFHNHWVP</sequence>
<keyword evidence="7" id="KW-1185">Reference proteome</keyword>
<evidence type="ECO:0000256" key="3">
    <source>
        <dbReference type="ARBA" id="ARBA00022801"/>
    </source>
</evidence>
<name>A0AA87Z032_FICCA</name>
<dbReference type="GO" id="GO:0008234">
    <property type="term" value="F:cysteine-type peptidase activity"/>
    <property type="evidence" value="ECO:0007669"/>
    <property type="project" value="InterPro"/>
</dbReference>
<proteinExistence type="inferred from homology"/>
<gene>
    <name evidence="6" type="ORF">TIFTF001_040353</name>
</gene>
<evidence type="ECO:0000313" key="7">
    <source>
        <dbReference type="Proteomes" id="UP001187192"/>
    </source>
</evidence>
<comment type="similarity">
    <text evidence="1">Belongs to the peptidase C48 family.</text>
</comment>
<dbReference type="Gene3D" id="3.40.395.10">
    <property type="entry name" value="Adenoviral Proteinase, Chain A"/>
    <property type="match status" value="1"/>
</dbReference>
<comment type="caution">
    <text evidence="6">The sequence shown here is derived from an EMBL/GenBank/DDBJ whole genome shotgun (WGS) entry which is preliminary data.</text>
</comment>
<feature type="region of interest" description="Disordered" evidence="4">
    <location>
        <begin position="1"/>
        <end position="50"/>
    </location>
</feature>
<feature type="region of interest" description="Disordered" evidence="4">
    <location>
        <begin position="322"/>
        <end position="354"/>
    </location>
</feature>
<protein>
    <recommendedName>
        <fullName evidence="5">Ubiquitin-like protease family profile domain-containing protein</fullName>
    </recommendedName>
</protein>
<dbReference type="AlphaFoldDB" id="A0AA87Z032"/>